<dbReference type="AlphaFoldDB" id="E6W0A1"/>
<keyword evidence="4" id="KW-0808">Transferase</keyword>
<dbReference type="InterPro" id="IPR005467">
    <property type="entry name" value="His_kinase_dom"/>
</dbReference>
<dbReference type="Pfam" id="PF00072">
    <property type="entry name" value="Response_reg"/>
    <property type="match status" value="1"/>
</dbReference>
<dbReference type="InterPro" id="IPR004358">
    <property type="entry name" value="Sig_transdc_His_kin-like_C"/>
</dbReference>
<dbReference type="GO" id="GO:0005886">
    <property type="term" value="C:plasma membrane"/>
    <property type="evidence" value="ECO:0007669"/>
    <property type="project" value="TreeGrafter"/>
</dbReference>
<evidence type="ECO:0000259" key="9">
    <source>
        <dbReference type="PROSITE" id="PS50110"/>
    </source>
</evidence>
<dbReference type="GO" id="GO:0000155">
    <property type="term" value="F:phosphorelay sensor kinase activity"/>
    <property type="evidence" value="ECO:0007669"/>
    <property type="project" value="InterPro"/>
</dbReference>
<keyword evidence="11" id="KW-1185">Reference proteome</keyword>
<name>E6W0A1_DESIS</name>
<dbReference type="Proteomes" id="UP000002572">
    <property type="component" value="Chromosome"/>
</dbReference>
<dbReference type="InterPro" id="IPR011006">
    <property type="entry name" value="CheY-like_superfamily"/>
</dbReference>
<dbReference type="PANTHER" id="PTHR43047">
    <property type="entry name" value="TWO-COMPONENT HISTIDINE PROTEIN KINASE"/>
    <property type="match status" value="1"/>
</dbReference>
<dbReference type="PRINTS" id="PR00344">
    <property type="entry name" value="BCTRLSENSOR"/>
</dbReference>
<dbReference type="SMART" id="SM00387">
    <property type="entry name" value="HATPase_c"/>
    <property type="match status" value="1"/>
</dbReference>
<dbReference type="Gene3D" id="1.10.287.130">
    <property type="match status" value="1"/>
</dbReference>
<dbReference type="Gene3D" id="3.40.50.2300">
    <property type="match status" value="1"/>
</dbReference>
<dbReference type="GO" id="GO:0009927">
    <property type="term" value="F:histidine phosphotransfer kinase activity"/>
    <property type="evidence" value="ECO:0007669"/>
    <property type="project" value="TreeGrafter"/>
</dbReference>
<dbReference type="STRING" id="653733.Selin_1589"/>
<feature type="domain" description="Histidine kinase" evidence="8">
    <location>
        <begin position="186"/>
        <end position="398"/>
    </location>
</feature>
<evidence type="ECO:0000256" key="4">
    <source>
        <dbReference type="ARBA" id="ARBA00022679"/>
    </source>
</evidence>
<dbReference type="KEGG" id="din:Selin_1589"/>
<dbReference type="OrthoDB" id="9799273at2"/>
<evidence type="ECO:0000256" key="6">
    <source>
        <dbReference type="PROSITE-ProRule" id="PRU00169"/>
    </source>
</evidence>
<dbReference type="eggNOG" id="COG3437">
    <property type="taxonomic scope" value="Bacteria"/>
</dbReference>
<organism evidence="10 11">
    <name type="scientific">Desulfurispirillum indicum (strain ATCC BAA-1389 / DSM 22839 / S5)</name>
    <dbReference type="NCBI Taxonomy" id="653733"/>
    <lineage>
        <taxon>Bacteria</taxon>
        <taxon>Pseudomonadati</taxon>
        <taxon>Chrysiogenota</taxon>
        <taxon>Chrysiogenia</taxon>
        <taxon>Chrysiogenales</taxon>
        <taxon>Chrysiogenaceae</taxon>
        <taxon>Desulfurispirillum</taxon>
    </lineage>
</organism>
<evidence type="ECO:0000256" key="3">
    <source>
        <dbReference type="ARBA" id="ARBA00022553"/>
    </source>
</evidence>
<dbReference type="SUPFAM" id="SSF52172">
    <property type="entry name" value="CheY-like"/>
    <property type="match status" value="1"/>
</dbReference>
<protein>
    <recommendedName>
        <fullName evidence="2">histidine kinase</fullName>
        <ecNumber evidence="2">2.7.13.3</ecNumber>
    </recommendedName>
</protein>
<dbReference type="Gene3D" id="3.30.565.10">
    <property type="entry name" value="Histidine kinase-like ATPase, C-terminal domain"/>
    <property type="match status" value="1"/>
</dbReference>
<dbReference type="EC" id="2.7.13.3" evidence="2"/>
<keyword evidence="7" id="KW-0175">Coiled coil</keyword>
<dbReference type="InParanoid" id="E6W0A1"/>
<dbReference type="SUPFAM" id="SSF47384">
    <property type="entry name" value="Homodimeric domain of signal transducing histidine kinase"/>
    <property type="match status" value="1"/>
</dbReference>
<dbReference type="InterPro" id="IPR003594">
    <property type="entry name" value="HATPase_dom"/>
</dbReference>
<gene>
    <name evidence="10" type="ordered locus">Selin_1589</name>
</gene>
<dbReference type="Pfam" id="PF02518">
    <property type="entry name" value="HATPase_c"/>
    <property type="match status" value="1"/>
</dbReference>
<evidence type="ECO:0000256" key="2">
    <source>
        <dbReference type="ARBA" id="ARBA00012438"/>
    </source>
</evidence>
<sequence length="398" mass="45437">MGTDERIRDMHILLVDDSTYNLALFETMLMDDGYTRISTALNATSAYDLLARHDDIALVVLDIIMPDIDGLEACRYIKSQAPLQDIPILIATAKTDLETLQSAFDLGASDYVRKPLVNSIELLARVRNLLNTQLELQLRRQGEEQLRKLNQELEERVQAEVEKNRQKDQVMLHQARLAEMGEMIGYIAHQWRQPLNVVGLLCQEHYDHYCNGELSRDIMESGTTKILDQLEFMSQTIDDFRDFFRPDKSKSRFSIRHAIETTLSLVGAAMEKNNIRVQVQCDATPEVEGYPKEYAQVLLNIINNARDAIIDNRVADPRIHIRVYTDHGKAVVSIHDNGGGIPDEIIEKMYYPYFSTKQEGHGTGLGLYMSKMIIERNMGGKIWARNRDGGAEFFVEMP</sequence>
<evidence type="ECO:0000256" key="7">
    <source>
        <dbReference type="SAM" id="Coils"/>
    </source>
</evidence>
<keyword evidence="5" id="KW-0418">Kinase</keyword>
<dbReference type="SMART" id="SM00448">
    <property type="entry name" value="REC"/>
    <property type="match status" value="1"/>
</dbReference>
<evidence type="ECO:0000259" key="8">
    <source>
        <dbReference type="PROSITE" id="PS50109"/>
    </source>
</evidence>
<evidence type="ECO:0000256" key="5">
    <source>
        <dbReference type="ARBA" id="ARBA00022777"/>
    </source>
</evidence>
<dbReference type="PROSITE" id="PS50109">
    <property type="entry name" value="HIS_KIN"/>
    <property type="match status" value="1"/>
</dbReference>
<dbReference type="InterPro" id="IPR036097">
    <property type="entry name" value="HisK_dim/P_sf"/>
</dbReference>
<evidence type="ECO:0000313" key="11">
    <source>
        <dbReference type="Proteomes" id="UP000002572"/>
    </source>
</evidence>
<feature type="domain" description="Response regulatory" evidence="9">
    <location>
        <begin position="11"/>
        <end position="129"/>
    </location>
</feature>
<dbReference type="SUPFAM" id="SSF55874">
    <property type="entry name" value="ATPase domain of HSP90 chaperone/DNA topoisomerase II/histidine kinase"/>
    <property type="match status" value="1"/>
</dbReference>
<dbReference type="HOGENOM" id="CLU_000445_114_72_0"/>
<evidence type="ECO:0000256" key="1">
    <source>
        <dbReference type="ARBA" id="ARBA00000085"/>
    </source>
</evidence>
<accession>E6W0A1</accession>
<dbReference type="EMBL" id="CP002432">
    <property type="protein sequence ID" value="ADU66319.1"/>
    <property type="molecule type" value="Genomic_DNA"/>
</dbReference>
<reference evidence="10 11" key="1">
    <citation type="submission" date="2010-12" db="EMBL/GenBank/DDBJ databases">
        <title>Complete sequence of Desulfurispirillum indicum S5.</title>
        <authorList>
            <consortium name="US DOE Joint Genome Institute"/>
            <person name="Lucas S."/>
            <person name="Copeland A."/>
            <person name="Lapidus A."/>
            <person name="Cheng J.-F."/>
            <person name="Goodwin L."/>
            <person name="Pitluck S."/>
            <person name="Chertkov O."/>
            <person name="Held B."/>
            <person name="Detter J.C."/>
            <person name="Han C."/>
            <person name="Tapia R."/>
            <person name="Land M."/>
            <person name="Hauser L."/>
            <person name="Kyrpides N."/>
            <person name="Ivanova N."/>
            <person name="Mikhailova N."/>
            <person name="Haggblom M."/>
            <person name="Rauschenbach I."/>
            <person name="Bini E."/>
            <person name="Woyke T."/>
        </authorList>
    </citation>
    <scope>NUCLEOTIDE SEQUENCE [LARGE SCALE GENOMIC DNA]</scope>
    <source>
        <strain evidence="11">ATCC BAA-1389 / DSM 22839 / S5</strain>
    </source>
</reference>
<dbReference type="PROSITE" id="PS50110">
    <property type="entry name" value="RESPONSE_REGULATORY"/>
    <property type="match status" value="1"/>
</dbReference>
<feature type="coiled-coil region" evidence="7">
    <location>
        <begin position="139"/>
        <end position="170"/>
    </location>
</feature>
<keyword evidence="3 6" id="KW-0597">Phosphoprotein</keyword>
<comment type="catalytic activity">
    <reaction evidence="1">
        <text>ATP + protein L-histidine = ADP + protein N-phospho-L-histidine.</text>
        <dbReference type="EC" id="2.7.13.3"/>
    </reaction>
</comment>
<feature type="modified residue" description="4-aspartylphosphate" evidence="6">
    <location>
        <position position="62"/>
    </location>
</feature>
<proteinExistence type="predicted"/>
<dbReference type="InterPro" id="IPR036890">
    <property type="entry name" value="HATPase_C_sf"/>
</dbReference>
<dbReference type="InterPro" id="IPR003661">
    <property type="entry name" value="HisK_dim/P_dom"/>
</dbReference>
<dbReference type="InterPro" id="IPR001789">
    <property type="entry name" value="Sig_transdc_resp-reg_receiver"/>
</dbReference>
<dbReference type="CDD" id="cd00082">
    <property type="entry name" value="HisKA"/>
    <property type="match status" value="1"/>
</dbReference>
<dbReference type="PANTHER" id="PTHR43047:SF72">
    <property type="entry name" value="OSMOSENSING HISTIDINE PROTEIN KINASE SLN1"/>
    <property type="match status" value="1"/>
</dbReference>
<dbReference type="RefSeq" id="WP_013506200.1">
    <property type="nucleotide sequence ID" value="NC_014836.1"/>
</dbReference>
<evidence type="ECO:0000313" key="10">
    <source>
        <dbReference type="EMBL" id="ADU66319.1"/>
    </source>
</evidence>
<dbReference type="eggNOG" id="COG4191">
    <property type="taxonomic scope" value="Bacteria"/>
</dbReference>